<dbReference type="KEGG" id="mor:MOC_1597"/>
<accession>A0A089NPM7</accession>
<dbReference type="Proteomes" id="UP000029492">
    <property type="component" value="Chromosome"/>
</dbReference>
<name>A0A089NPM7_9HYPH</name>
<reference evidence="2 3" key="1">
    <citation type="journal article" date="2014" name="PLoS ONE">
        <title>Genome Information of Methylobacterium oryzae, a Plant-Probiotic Methylotroph in the Phyllosphere.</title>
        <authorList>
            <person name="Kwak M.J."/>
            <person name="Jeong H."/>
            <person name="Madhaiyan M."/>
            <person name="Lee Y."/>
            <person name="Sa T.M."/>
            <person name="Oh T.K."/>
            <person name="Kim J.F."/>
        </authorList>
    </citation>
    <scope>NUCLEOTIDE SEQUENCE [LARGE SCALE GENOMIC DNA]</scope>
    <source>
        <strain evidence="2 3">CBMB20</strain>
    </source>
</reference>
<protein>
    <submittedName>
        <fullName evidence="2">Protein of unassigned function</fullName>
    </submittedName>
</protein>
<feature type="compositionally biased region" description="Low complexity" evidence="1">
    <location>
        <begin position="30"/>
        <end position="46"/>
    </location>
</feature>
<evidence type="ECO:0000313" key="3">
    <source>
        <dbReference type="Proteomes" id="UP000029492"/>
    </source>
</evidence>
<evidence type="ECO:0000256" key="1">
    <source>
        <dbReference type="SAM" id="MobiDB-lite"/>
    </source>
</evidence>
<sequence length="46" mass="4751">MDITKVQIVMSNALPSSKLSEAPLRDRRSSLGPGPITISGSGSKAP</sequence>
<proteinExistence type="predicted"/>
<gene>
    <name evidence="2" type="ORF">MOC_1597</name>
</gene>
<dbReference type="AlphaFoldDB" id="A0A089NPM7"/>
<feature type="region of interest" description="Disordered" evidence="1">
    <location>
        <begin position="14"/>
        <end position="46"/>
    </location>
</feature>
<dbReference type="EMBL" id="CP003811">
    <property type="protein sequence ID" value="AIQ89352.1"/>
    <property type="molecule type" value="Genomic_DNA"/>
</dbReference>
<evidence type="ECO:0000313" key="2">
    <source>
        <dbReference type="EMBL" id="AIQ89352.1"/>
    </source>
</evidence>
<keyword evidence="3" id="KW-1185">Reference proteome</keyword>
<dbReference type="HOGENOM" id="CLU_3185723_0_0_5"/>
<organism evidence="2 3">
    <name type="scientific">Methylobacterium oryzae CBMB20</name>
    <dbReference type="NCBI Taxonomy" id="693986"/>
    <lineage>
        <taxon>Bacteria</taxon>
        <taxon>Pseudomonadati</taxon>
        <taxon>Pseudomonadota</taxon>
        <taxon>Alphaproteobacteria</taxon>
        <taxon>Hyphomicrobiales</taxon>
        <taxon>Methylobacteriaceae</taxon>
        <taxon>Methylobacterium</taxon>
    </lineage>
</organism>